<keyword evidence="3" id="KW-0808">Transferase</keyword>
<dbReference type="CDD" id="cd00833">
    <property type="entry name" value="PKS"/>
    <property type="match status" value="1"/>
</dbReference>
<dbReference type="SMART" id="SM00823">
    <property type="entry name" value="PKS_PP"/>
    <property type="match status" value="1"/>
</dbReference>
<evidence type="ECO:0000256" key="3">
    <source>
        <dbReference type="ARBA" id="ARBA00022679"/>
    </source>
</evidence>
<dbReference type="CDD" id="cd08955">
    <property type="entry name" value="KR_2_FAS_SDR_x"/>
    <property type="match status" value="1"/>
</dbReference>
<dbReference type="SUPFAM" id="SSF52151">
    <property type="entry name" value="FabD/lysophospholipase-like"/>
    <property type="match status" value="1"/>
</dbReference>
<dbReference type="SMART" id="SM00826">
    <property type="entry name" value="PKS_DH"/>
    <property type="match status" value="1"/>
</dbReference>
<dbReference type="InterPro" id="IPR049552">
    <property type="entry name" value="PKS_DH_N"/>
</dbReference>
<evidence type="ECO:0000313" key="11">
    <source>
        <dbReference type="Proteomes" id="UP000315369"/>
    </source>
</evidence>
<dbReference type="PANTHER" id="PTHR43775">
    <property type="entry name" value="FATTY ACID SYNTHASE"/>
    <property type="match status" value="1"/>
</dbReference>
<reference evidence="10 11" key="1">
    <citation type="submission" date="2019-06" db="EMBL/GenBank/DDBJ databases">
        <authorList>
            <person name="Livingstone P."/>
            <person name="Whitworth D."/>
        </authorList>
    </citation>
    <scope>NUCLEOTIDE SEQUENCE [LARGE SCALE GENOMIC DNA]</scope>
    <source>
        <strain evidence="10 11">AM401</strain>
    </source>
</reference>
<dbReference type="PROSITE" id="PS52004">
    <property type="entry name" value="KS3_2"/>
    <property type="match status" value="1"/>
</dbReference>
<dbReference type="Pfam" id="PF00109">
    <property type="entry name" value="ketoacyl-synt"/>
    <property type="match status" value="1"/>
</dbReference>
<organism evidence="10 11">
    <name type="scientific">Myxococcus llanfairpwllgwyngyllgogerychwyrndrobwllllantysiliogogogochensis</name>
    <dbReference type="NCBI Taxonomy" id="2590453"/>
    <lineage>
        <taxon>Bacteria</taxon>
        <taxon>Pseudomonadati</taxon>
        <taxon>Myxococcota</taxon>
        <taxon>Myxococcia</taxon>
        <taxon>Myxococcales</taxon>
        <taxon>Cystobacterineae</taxon>
        <taxon>Myxococcaceae</taxon>
        <taxon>Myxococcus</taxon>
    </lineage>
</organism>
<dbReference type="GO" id="GO:0031177">
    <property type="term" value="F:phosphopantetheine binding"/>
    <property type="evidence" value="ECO:0007669"/>
    <property type="project" value="InterPro"/>
</dbReference>
<dbReference type="PROSITE" id="PS50075">
    <property type="entry name" value="CARRIER"/>
    <property type="match status" value="1"/>
</dbReference>
<dbReference type="InterPro" id="IPR020807">
    <property type="entry name" value="PKS_DH"/>
</dbReference>
<dbReference type="Gene3D" id="3.40.50.720">
    <property type="entry name" value="NAD(P)-binding Rossmann-like Domain"/>
    <property type="match status" value="1"/>
</dbReference>
<dbReference type="SUPFAM" id="SSF51735">
    <property type="entry name" value="NAD(P)-binding Rossmann-fold domains"/>
    <property type="match status" value="2"/>
</dbReference>
<gene>
    <name evidence="10" type="ORF">FJV41_44670</name>
</gene>
<dbReference type="Pfam" id="PF14765">
    <property type="entry name" value="PS-DH"/>
    <property type="match status" value="1"/>
</dbReference>
<dbReference type="InterPro" id="IPR049900">
    <property type="entry name" value="PKS_mFAS_DH"/>
</dbReference>
<dbReference type="InterPro" id="IPR050091">
    <property type="entry name" value="PKS_NRPS_Biosynth_Enz"/>
</dbReference>
<feature type="non-terminal residue" evidence="10">
    <location>
        <position position="2131"/>
    </location>
</feature>
<evidence type="ECO:0000259" key="9">
    <source>
        <dbReference type="PROSITE" id="PS52019"/>
    </source>
</evidence>
<dbReference type="GO" id="GO:0006633">
    <property type="term" value="P:fatty acid biosynthetic process"/>
    <property type="evidence" value="ECO:0007669"/>
    <property type="project" value="InterPro"/>
</dbReference>
<dbReference type="Gene3D" id="3.40.50.150">
    <property type="entry name" value="Vaccinia Virus protein VP39"/>
    <property type="match status" value="1"/>
</dbReference>
<keyword evidence="1" id="KW-0596">Phosphopantetheine</keyword>
<dbReference type="RefSeq" id="WP_141648743.1">
    <property type="nucleotide sequence ID" value="NZ_VIFM01000347.1"/>
</dbReference>
<dbReference type="Proteomes" id="UP000315369">
    <property type="component" value="Unassembled WGS sequence"/>
</dbReference>
<dbReference type="Pfam" id="PF02801">
    <property type="entry name" value="Ketoacyl-synt_C"/>
    <property type="match status" value="1"/>
</dbReference>
<dbReference type="SUPFAM" id="SSF47336">
    <property type="entry name" value="ACP-like"/>
    <property type="match status" value="1"/>
</dbReference>
<evidence type="ECO:0000259" key="7">
    <source>
        <dbReference type="PROSITE" id="PS50075"/>
    </source>
</evidence>
<keyword evidence="2" id="KW-0597">Phosphoprotein</keyword>
<evidence type="ECO:0000256" key="5">
    <source>
        <dbReference type="ARBA" id="ARBA00054155"/>
    </source>
</evidence>
<evidence type="ECO:0000256" key="4">
    <source>
        <dbReference type="ARBA" id="ARBA00023268"/>
    </source>
</evidence>
<dbReference type="InterPro" id="IPR020841">
    <property type="entry name" value="PKS_Beta-ketoAc_synthase_dom"/>
</dbReference>
<dbReference type="InterPro" id="IPR001227">
    <property type="entry name" value="Ac_transferase_dom_sf"/>
</dbReference>
<dbReference type="Pfam" id="PF08242">
    <property type="entry name" value="Methyltransf_12"/>
    <property type="match status" value="1"/>
</dbReference>
<dbReference type="Pfam" id="PF00698">
    <property type="entry name" value="Acyl_transf_1"/>
    <property type="match status" value="2"/>
</dbReference>
<dbReference type="SMART" id="SM00822">
    <property type="entry name" value="PKS_KR"/>
    <property type="match status" value="1"/>
</dbReference>
<dbReference type="Pfam" id="PF00550">
    <property type="entry name" value="PP-binding"/>
    <property type="match status" value="1"/>
</dbReference>
<keyword evidence="11" id="KW-1185">Reference proteome</keyword>
<feature type="region of interest" description="C-terminal hotdog fold" evidence="6">
    <location>
        <begin position="1018"/>
        <end position="1158"/>
    </location>
</feature>
<proteinExistence type="predicted"/>
<dbReference type="Gene3D" id="1.10.1200.10">
    <property type="entry name" value="ACP-like"/>
    <property type="match status" value="1"/>
</dbReference>
<dbReference type="InterPro" id="IPR013217">
    <property type="entry name" value="Methyltransf_12"/>
</dbReference>
<dbReference type="GO" id="GO:0004312">
    <property type="term" value="F:fatty acid synthase activity"/>
    <property type="evidence" value="ECO:0007669"/>
    <property type="project" value="TreeGrafter"/>
</dbReference>
<dbReference type="InterPro" id="IPR032821">
    <property type="entry name" value="PKS_assoc"/>
</dbReference>
<protein>
    <submittedName>
        <fullName evidence="10">SDR family NAD(P)-dependent oxidoreductase</fullName>
    </submittedName>
</protein>
<dbReference type="Gene3D" id="3.30.70.3290">
    <property type="match status" value="2"/>
</dbReference>
<feature type="domain" description="Carrier" evidence="7">
    <location>
        <begin position="2039"/>
        <end position="2114"/>
    </location>
</feature>
<dbReference type="SMART" id="SM00827">
    <property type="entry name" value="PKS_AT"/>
    <property type="match status" value="1"/>
</dbReference>
<dbReference type="Gene3D" id="3.40.366.10">
    <property type="entry name" value="Malonyl-Coenzyme A Acyl Carrier Protein, domain 2"/>
    <property type="match status" value="2"/>
</dbReference>
<feature type="active site" description="Proton donor; for dehydratase activity" evidence="6">
    <location>
        <position position="1075"/>
    </location>
</feature>
<dbReference type="PROSITE" id="PS00606">
    <property type="entry name" value="KS3_1"/>
    <property type="match status" value="1"/>
</dbReference>
<evidence type="ECO:0000256" key="6">
    <source>
        <dbReference type="PROSITE-ProRule" id="PRU01363"/>
    </source>
</evidence>
<dbReference type="Gene3D" id="3.40.47.10">
    <property type="match status" value="1"/>
</dbReference>
<feature type="domain" description="Ketosynthase family 3 (KS3)" evidence="8">
    <location>
        <begin position="36"/>
        <end position="461"/>
    </location>
</feature>
<dbReference type="InterPro" id="IPR057326">
    <property type="entry name" value="KR_dom"/>
</dbReference>
<dbReference type="InterPro" id="IPR018201">
    <property type="entry name" value="Ketoacyl_synth_AS"/>
</dbReference>
<feature type="active site" description="Proton acceptor; for dehydratase activity" evidence="6">
    <location>
        <position position="916"/>
    </location>
</feature>
<comment type="function">
    <text evidence="5">Involved in production of the polyketide antibiotic thailandamide.</text>
</comment>
<dbReference type="SMART" id="SM00825">
    <property type="entry name" value="PKS_KS"/>
    <property type="match status" value="1"/>
</dbReference>
<keyword evidence="4" id="KW-0511">Multifunctional enzyme</keyword>
<dbReference type="CDD" id="cd02440">
    <property type="entry name" value="AdoMet_MTases"/>
    <property type="match status" value="1"/>
</dbReference>
<dbReference type="InterPro" id="IPR014030">
    <property type="entry name" value="Ketoacyl_synth_N"/>
</dbReference>
<dbReference type="SUPFAM" id="SSF53335">
    <property type="entry name" value="S-adenosyl-L-methionine-dependent methyltransferases"/>
    <property type="match status" value="1"/>
</dbReference>
<comment type="caution">
    <text evidence="10">The sequence shown here is derived from an EMBL/GenBank/DDBJ whole genome shotgun (WGS) entry which is preliminary data.</text>
</comment>
<dbReference type="FunFam" id="3.40.47.10:FF:000019">
    <property type="entry name" value="Polyketide synthase type I"/>
    <property type="match status" value="1"/>
</dbReference>
<dbReference type="InterPro" id="IPR014043">
    <property type="entry name" value="Acyl_transferase_dom"/>
</dbReference>
<dbReference type="Pfam" id="PF21089">
    <property type="entry name" value="PKS_DH_N"/>
    <property type="match status" value="1"/>
</dbReference>
<dbReference type="InterPro" id="IPR013968">
    <property type="entry name" value="PKS_KR"/>
</dbReference>
<dbReference type="Pfam" id="PF08659">
    <property type="entry name" value="KR"/>
    <property type="match status" value="1"/>
</dbReference>
<dbReference type="SUPFAM" id="SSF53901">
    <property type="entry name" value="Thiolase-like"/>
    <property type="match status" value="1"/>
</dbReference>
<evidence type="ECO:0000259" key="8">
    <source>
        <dbReference type="PROSITE" id="PS52004"/>
    </source>
</evidence>
<dbReference type="InterPro" id="IPR049551">
    <property type="entry name" value="PKS_DH_C"/>
</dbReference>
<dbReference type="InterPro" id="IPR036291">
    <property type="entry name" value="NAD(P)-bd_dom_sf"/>
</dbReference>
<dbReference type="EMBL" id="VIFM01000347">
    <property type="protein sequence ID" value="TQF09423.1"/>
    <property type="molecule type" value="Genomic_DNA"/>
</dbReference>
<feature type="domain" description="PKS/mFAS DH" evidence="9">
    <location>
        <begin position="882"/>
        <end position="1158"/>
    </location>
</feature>
<dbReference type="PANTHER" id="PTHR43775:SF51">
    <property type="entry name" value="INACTIVE PHENOLPHTHIOCEROL SYNTHESIS POLYKETIDE SYNTHASE TYPE I PKS1-RELATED"/>
    <property type="match status" value="1"/>
</dbReference>
<dbReference type="SMART" id="SM01294">
    <property type="entry name" value="PKS_PP_betabranch"/>
    <property type="match status" value="1"/>
</dbReference>
<feature type="region of interest" description="N-terminal hotdog fold" evidence="6">
    <location>
        <begin position="882"/>
        <end position="1006"/>
    </location>
</feature>
<dbReference type="InterPro" id="IPR020806">
    <property type="entry name" value="PKS_PP-bd"/>
</dbReference>
<dbReference type="InterPro" id="IPR029063">
    <property type="entry name" value="SAM-dependent_MTases_sf"/>
</dbReference>
<dbReference type="PROSITE" id="PS52019">
    <property type="entry name" value="PKS_MFAS_DH"/>
    <property type="match status" value="1"/>
</dbReference>
<dbReference type="Pfam" id="PF16197">
    <property type="entry name" value="KAsynt_C_assoc"/>
    <property type="match status" value="1"/>
</dbReference>
<dbReference type="InterPro" id="IPR009081">
    <property type="entry name" value="PP-bd_ACP"/>
</dbReference>
<dbReference type="InterPro" id="IPR016039">
    <property type="entry name" value="Thiolase-like"/>
</dbReference>
<dbReference type="InterPro" id="IPR042104">
    <property type="entry name" value="PKS_dehydratase_sf"/>
</dbReference>
<dbReference type="InterPro" id="IPR016035">
    <property type="entry name" value="Acyl_Trfase/lysoPLipase"/>
</dbReference>
<evidence type="ECO:0000256" key="1">
    <source>
        <dbReference type="ARBA" id="ARBA00022450"/>
    </source>
</evidence>
<name>A0A540WK85_9BACT</name>
<sequence length="2131" mass="229710">MSTSIPSGGQEALLRRALRKLEETESKLRTLERGQREPIAIIGMSCRFPGGATSPEAFRELLASGRDAVRDVPVERWDAEALHDPDPDAQGALTARKGCFIDQPDQFDAAFFGISPREAARMDPQQRLLLEVSWEALERAGVAPDSLMGSATGVMVGVASHDYFEMSTSAPESIDAYTGSGTALSVAAGRLSYVLGLRGPALSVDTACSSSLVAVHLACQSLRLGECNLALAGGVSLMLAPILAMIESRTRMLAPDGRCKTFDASADGVVRGEGCGVVVLERLSDAQRAGHRILAVIRGSAVNQDGRSAGLTVPNGSAQEAVIRRALEQADLAPKQVGFVEAHGTGTSLGDPIEVEALGAVLSKERAPETPLLIGSVKPNIGHLEAAAGIAGLMKLVLSLEDGTLPPHLHFTIPNPRIAWDSLGVRVVTEPTPWPLIDGRRIGGVSSFGFSGTNAHVIVEQAPAREEQPTAPERPWSLLTLSGATPEALEAQVDQYQRHLARHPELPLGDVAATANSGRTHFRHRAAFIARSTEELTSQLQRGESVIRGVIPDEPPRIAFLFSGQGAQYAGMGKELFASEPRFREALERCDAVLASRLERSLLSVLFDEDAGSTPLSRTAYAQPALFALQYALVELWKSFGIEPAAVLGHSVGELAAACAAGVFSLEDGLTLVSERGRIMQSLMDEGHMAAIFAEGTGSRLLDVSHAFHSPLMEPMLQGLGAVAARLRTTDPRVTFISSVTGRAMGSEVTRPDHWVGHVRSPVRFADGMRALRATGCEVFLEVGPGSALLDLAKSNLPDDVGLYLPSLLKGTSDSRGLMETLARLHVRGAPVRWAGLEARGARRRITLPTYPFERRRYWLKEETFQFRSGRTPASSEATTTHPLLGHRLHSPVQGPEDAHFEAHLGPASPPLLGQHRVFGRAVVPATAFIELALAAGQRTLGEGALRVEALELSQPLLLPEEGTIVVHTVLAPEGPGRRGVRIFSRAEGAWRLHVTCKVRREDSRRPEATVVVPPAREALLSVESHYQRTREHGLALGPLFRSIQSLWRTERGGGAHVVLPNRAGSYVLHPALLDACLQALSVGFGDAVEGEAWLPVGLERLTVHESPREAAFCETQERPSLGKGRLQVDACLRAEDGRVLVVVEGLELRLARREAFLGGQPASDWLYTVDWPLAPQVDAEADFIPAPRILGDAVREGLGSIIPEDDVTRYTAVLGRLEAASLGYILAALHRLGAGFEPGQRFSTRELAERLRVAPPHQRLLGRLLIILSEEGVLERTNEGWHVLQVLPHARAERLPVSEEDSSSTRAQLAMLERCGMELAAVLRGERDALELLFPDGNPDAVAELYRGTPVIRMMNTVAQQVVTRALAGAPPERRLRILEVGAGTGETTAWVLPRLPAERSDYLFTDVSAFFTERAAERFTDFPFVRYEVLDVERTPVGKERFDLVLASNVVHATRDARRTLRNLRELLAPGGTLVLLEGTVALRWVDLTFGLTDGWWSFEDTALRTDCPLLPPARWCEVLEEEGFAHADIASPSDTLPPLLGQQAVIVAQTPRTPKETRAAGAWLILADRGGVGQALAHQLQAQGGECFLVHETGSNIDPRSAASLALFQAKVANVRGVIHLWSLDGTSAAHLSTQQLREASKAGCGSVLQCVQAITQGTQSPPPPLTLITRGAQPAGGAVPGVAQSTLWGLARVIAREHPELRCRIIDLEDTPTTSEPEALLDAVLDPSDEQEFALRGVERRVARLVRAGQLAPTHSVSIRPDATYLITGGLGGLGLLTARWLVERGARHLALLSRRPPGPEARTAMAELTARGATVLALPCDVSREESLTQALAEVERRLPPLRGVFHSAGVLEDGVLSGLSWERFATVLAPKVDGAWNLHVLTRTKPLDLFVIYGSATSLLGAWGQANHTAANTFLDALAHHRQALGLPCTCIAWGAWEGVGAANRAEAGTRMGELGMSTISPERGLELLERILASGAAQLGVMPIVWSEFARKVGASPYLSRLLAETKAEPEQPAREGLLARLQVASVHERRVLLDEHVRSQLARVLGMSSLDSVDGDHRLFDLGMDSLTAVELKNRLSTSLERPLRSTLVFDFPRIDALVEHLGRDVLGVLPPPEPVATPHLPP</sequence>
<dbReference type="OrthoDB" id="7617297at2"/>
<dbReference type="Gene3D" id="3.10.129.110">
    <property type="entry name" value="Polyketide synthase dehydratase"/>
    <property type="match status" value="1"/>
</dbReference>
<dbReference type="InterPro" id="IPR014031">
    <property type="entry name" value="Ketoacyl_synth_C"/>
</dbReference>
<accession>A0A540WK85</accession>
<evidence type="ECO:0000313" key="10">
    <source>
        <dbReference type="EMBL" id="TQF09423.1"/>
    </source>
</evidence>
<evidence type="ECO:0000256" key="2">
    <source>
        <dbReference type="ARBA" id="ARBA00022553"/>
    </source>
</evidence>
<dbReference type="InterPro" id="IPR036736">
    <property type="entry name" value="ACP-like_sf"/>
</dbReference>
<dbReference type="GO" id="GO:0004315">
    <property type="term" value="F:3-oxoacyl-[acyl-carrier-protein] synthase activity"/>
    <property type="evidence" value="ECO:0007669"/>
    <property type="project" value="InterPro"/>
</dbReference>